<proteinExistence type="inferred from homology"/>
<dbReference type="Pfam" id="PF00931">
    <property type="entry name" value="NB-ARC"/>
    <property type="match status" value="1"/>
</dbReference>
<protein>
    <recommendedName>
        <fullName evidence="9">NB-ARC domain-containing protein</fullName>
    </recommendedName>
</protein>
<dbReference type="GO" id="GO:0006952">
    <property type="term" value="P:defense response"/>
    <property type="evidence" value="ECO:0007669"/>
    <property type="project" value="UniProtKB-KW"/>
</dbReference>
<keyword evidence="3" id="KW-0611">Plant defense</keyword>
<dbReference type="InterPro" id="IPR036388">
    <property type="entry name" value="WH-like_DNA-bd_sf"/>
</dbReference>
<keyword evidence="8" id="KW-1185">Reference proteome</keyword>
<dbReference type="SUPFAM" id="SSF52540">
    <property type="entry name" value="P-loop containing nucleoside triphosphate hydrolases"/>
    <property type="match status" value="1"/>
</dbReference>
<evidence type="ECO:0000313" key="8">
    <source>
        <dbReference type="Proteomes" id="UP001234989"/>
    </source>
</evidence>
<evidence type="ECO:0000256" key="2">
    <source>
        <dbReference type="ARBA" id="ARBA00022741"/>
    </source>
</evidence>
<dbReference type="Proteomes" id="UP001234989">
    <property type="component" value="Chromosome 4"/>
</dbReference>
<feature type="domain" description="Disease resistance protein winged helix" evidence="6">
    <location>
        <begin position="155"/>
        <end position="221"/>
    </location>
</feature>
<dbReference type="AlphaFoldDB" id="A0AAF0TQR3"/>
<evidence type="ECO:0000256" key="1">
    <source>
        <dbReference type="ARBA" id="ARBA00008894"/>
    </source>
</evidence>
<evidence type="ECO:0008006" key="9">
    <source>
        <dbReference type="Google" id="ProtNLM"/>
    </source>
</evidence>
<reference evidence="7" key="1">
    <citation type="submission" date="2023-08" db="EMBL/GenBank/DDBJ databases">
        <title>A de novo genome assembly of Solanum verrucosum Schlechtendal, a Mexican diploid species geographically isolated from the other diploid A-genome species in potato relatives.</title>
        <authorList>
            <person name="Hosaka K."/>
        </authorList>
    </citation>
    <scope>NUCLEOTIDE SEQUENCE</scope>
    <source>
        <tissue evidence="7">Young leaves</tissue>
    </source>
</reference>
<evidence type="ECO:0000256" key="4">
    <source>
        <dbReference type="ARBA" id="ARBA00022840"/>
    </source>
</evidence>
<dbReference type="EMBL" id="CP133615">
    <property type="protein sequence ID" value="WMV23003.1"/>
    <property type="molecule type" value="Genomic_DNA"/>
</dbReference>
<dbReference type="Pfam" id="PF23559">
    <property type="entry name" value="WHD_DRP"/>
    <property type="match status" value="1"/>
</dbReference>
<dbReference type="InterPro" id="IPR032675">
    <property type="entry name" value="LRR_dom_sf"/>
</dbReference>
<dbReference type="InterPro" id="IPR058922">
    <property type="entry name" value="WHD_DRP"/>
</dbReference>
<keyword evidence="4" id="KW-0067">ATP-binding</keyword>
<dbReference type="PANTHER" id="PTHR15140">
    <property type="entry name" value="TUBULIN-SPECIFIC CHAPERONE E"/>
    <property type="match status" value="1"/>
</dbReference>
<dbReference type="Gene3D" id="3.80.10.10">
    <property type="entry name" value="Ribonuclease Inhibitor"/>
    <property type="match status" value="1"/>
</dbReference>
<comment type="similarity">
    <text evidence="1">Belongs to the disease resistance NB-LRR family.</text>
</comment>
<accession>A0AAF0TQR3</accession>
<dbReference type="Gene3D" id="1.10.10.10">
    <property type="entry name" value="Winged helix-like DNA-binding domain superfamily/Winged helix DNA-binding domain"/>
    <property type="match status" value="1"/>
</dbReference>
<evidence type="ECO:0000259" key="5">
    <source>
        <dbReference type="Pfam" id="PF00931"/>
    </source>
</evidence>
<gene>
    <name evidence="7" type="ORF">MTR67_016388</name>
</gene>
<organism evidence="7 8">
    <name type="scientific">Solanum verrucosum</name>
    <dbReference type="NCBI Taxonomy" id="315347"/>
    <lineage>
        <taxon>Eukaryota</taxon>
        <taxon>Viridiplantae</taxon>
        <taxon>Streptophyta</taxon>
        <taxon>Embryophyta</taxon>
        <taxon>Tracheophyta</taxon>
        <taxon>Spermatophyta</taxon>
        <taxon>Magnoliopsida</taxon>
        <taxon>eudicotyledons</taxon>
        <taxon>Gunneridae</taxon>
        <taxon>Pentapetalae</taxon>
        <taxon>asterids</taxon>
        <taxon>lamiids</taxon>
        <taxon>Solanales</taxon>
        <taxon>Solanaceae</taxon>
        <taxon>Solanoideae</taxon>
        <taxon>Solaneae</taxon>
        <taxon>Solanum</taxon>
    </lineage>
</organism>
<keyword evidence="2" id="KW-0547">Nucleotide-binding</keyword>
<evidence type="ECO:0000256" key="3">
    <source>
        <dbReference type="ARBA" id="ARBA00022821"/>
    </source>
</evidence>
<feature type="domain" description="NB-ARC" evidence="5">
    <location>
        <begin position="3"/>
        <end position="56"/>
    </location>
</feature>
<dbReference type="SUPFAM" id="SSF52058">
    <property type="entry name" value="L domain-like"/>
    <property type="match status" value="1"/>
</dbReference>
<evidence type="ECO:0000259" key="6">
    <source>
        <dbReference type="Pfam" id="PF23559"/>
    </source>
</evidence>
<dbReference type="InterPro" id="IPR027417">
    <property type="entry name" value="P-loop_NTPase"/>
</dbReference>
<dbReference type="InterPro" id="IPR002182">
    <property type="entry name" value="NB-ARC"/>
</dbReference>
<dbReference type="PANTHER" id="PTHR15140:SF53">
    <property type="entry name" value="NB-ARC DOMAIN-CONTAINING PROTEIN"/>
    <property type="match status" value="1"/>
</dbReference>
<sequence>MLIACFPKIERGNRTILTSRISKVGSQVKCRTDPHHLQVLTPEKSWDLFEKRVFGKGSCPDELSDIGHQIVEKCRGLPLTVVLIAGVIVRVRKGKEKEKGLWLKIQHNLDSFISANINLQMMKVMQLSYDHLPYHLKPLLLYFARSRKSKRTPVSKLMQLWMAEGLVDHDIPSKSSLDEATQSYLDTLISSSLIMVDHIKKSESFSVTIKVCYVHDVVHDFCSEKTKNEKFFKLINSGARFHDSDFLHRRLTIHSANGQLNKRCVLFNSKKYSVGSKHLISLKVSGLLLSSRILKLSKLKHVKIDMSSLEEKDKDWDNIMHQPNRLLEAENSKLEHLKTLSKVDISYTGATSNVLEKFPNLQHLDCIIKEPIDPPTHRDWFPKFDVLNKLESIIAIYENSGYPDKMRQPNEYYFPNSLKELRLSGFSLRPDLLSAIAALPQLEIMEFVSCNFVEDKWDASEHIYQRLKTLSMRVVNHSEWEVDAETFPKLEELILEHCYKLREIPCAFMDIHTLKSIHLINIRRELGDSAIEIKKQVVDYAGEGRLQVHIEDVYE</sequence>
<name>A0AAF0TQR3_SOLVR</name>
<dbReference type="GO" id="GO:0043531">
    <property type="term" value="F:ADP binding"/>
    <property type="evidence" value="ECO:0007669"/>
    <property type="project" value="InterPro"/>
</dbReference>
<evidence type="ECO:0000313" key="7">
    <source>
        <dbReference type="EMBL" id="WMV23003.1"/>
    </source>
</evidence>